<keyword evidence="1" id="KW-0812">Transmembrane</keyword>
<keyword evidence="1" id="KW-0472">Membrane</keyword>
<reference evidence="2 3" key="1">
    <citation type="submission" date="2016-08" db="EMBL/GenBank/DDBJ databases">
        <title>A Parts List for Fungal Cellulosomes Revealed by Comparative Genomics.</title>
        <authorList>
            <consortium name="DOE Joint Genome Institute"/>
            <person name="Haitjema C.H."/>
            <person name="Gilmore S.P."/>
            <person name="Henske J.K."/>
            <person name="Solomon K.V."/>
            <person name="De Groot R."/>
            <person name="Kuo A."/>
            <person name="Mondo S.J."/>
            <person name="Salamov A.A."/>
            <person name="Labutti K."/>
            <person name="Zhao Z."/>
            <person name="Chiniquy J."/>
            <person name="Barry K."/>
            <person name="Brewer H.M."/>
            <person name="Purvine S.O."/>
            <person name="Wright A.T."/>
            <person name="Boxma B."/>
            <person name="Van Alen T."/>
            <person name="Hackstein J.H."/>
            <person name="Baker S.E."/>
            <person name="Grigoriev I.V."/>
            <person name="O'Malley M.A."/>
        </authorList>
    </citation>
    <scope>NUCLEOTIDE SEQUENCE [LARGE SCALE GENOMIC DNA]</scope>
    <source>
        <strain evidence="2 3">G1</strain>
    </source>
</reference>
<feature type="transmembrane region" description="Helical" evidence="1">
    <location>
        <begin position="80"/>
        <end position="99"/>
    </location>
</feature>
<protein>
    <submittedName>
        <fullName evidence="2">Uncharacterized protein</fullName>
    </submittedName>
</protein>
<sequence>MAIKHIFPNVNRYCDGSGIRTGFKILVVLLIVFNLFLIYEDIGVSDLIHIILTIIILIPFMLFLINLFKPNRGFLNFFRFFMLIYIIFVVVQGIMAIVFKKNSKAGFGIILYYVFILLIKIYMYLAFGAYSEQLIDELDDINDKRGLEEN</sequence>
<evidence type="ECO:0000313" key="2">
    <source>
        <dbReference type="EMBL" id="ORY49271.1"/>
    </source>
</evidence>
<dbReference type="Proteomes" id="UP000193920">
    <property type="component" value="Unassembled WGS sequence"/>
</dbReference>
<dbReference type="EMBL" id="MCOG01000100">
    <property type="protein sequence ID" value="ORY49271.1"/>
    <property type="molecule type" value="Genomic_DNA"/>
</dbReference>
<proteinExistence type="predicted"/>
<accession>A0A1Y2CQG3</accession>
<evidence type="ECO:0000256" key="1">
    <source>
        <dbReference type="SAM" id="Phobius"/>
    </source>
</evidence>
<evidence type="ECO:0000313" key="3">
    <source>
        <dbReference type="Proteomes" id="UP000193920"/>
    </source>
</evidence>
<name>A0A1Y2CQG3_9FUNG</name>
<feature type="transmembrane region" description="Helical" evidence="1">
    <location>
        <begin position="105"/>
        <end position="125"/>
    </location>
</feature>
<feature type="transmembrane region" description="Helical" evidence="1">
    <location>
        <begin position="48"/>
        <end position="68"/>
    </location>
</feature>
<keyword evidence="3" id="KW-1185">Reference proteome</keyword>
<gene>
    <name evidence="2" type="ORF">LY90DRAFT_670943</name>
</gene>
<organism evidence="2 3">
    <name type="scientific">Neocallimastix californiae</name>
    <dbReference type="NCBI Taxonomy" id="1754190"/>
    <lineage>
        <taxon>Eukaryota</taxon>
        <taxon>Fungi</taxon>
        <taxon>Fungi incertae sedis</taxon>
        <taxon>Chytridiomycota</taxon>
        <taxon>Chytridiomycota incertae sedis</taxon>
        <taxon>Neocallimastigomycetes</taxon>
        <taxon>Neocallimastigales</taxon>
        <taxon>Neocallimastigaceae</taxon>
        <taxon>Neocallimastix</taxon>
    </lineage>
</organism>
<comment type="caution">
    <text evidence="2">The sequence shown here is derived from an EMBL/GenBank/DDBJ whole genome shotgun (WGS) entry which is preliminary data.</text>
</comment>
<feature type="transmembrane region" description="Helical" evidence="1">
    <location>
        <begin position="21"/>
        <end position="42"/>
    </location>
</feature>
<dbReference type="AlphaFoldDB" id="A0A1Y2CQG3"/>
<keyword evidence="1" id="KW-1133">Transmembrane helix</keyword>